<dbReference type="RefSeq" id="WP_190901680.1">
    <property type="nucleotide sequence ID" value="NZ_JACJTE010000112.1"/>
</dbReference>
<organism evidence="1 2">
    <name type="scientific">Nostoc linckia FACHB-391</name>
    <dbReference type="NCBI Taxonomy" id="2692906"/>
    <lineage>
        <taxon>Bacteria</taxon>
        <taxon>Bacillati</taxon>
        <taxon>Cyanobacteriota</taxon>
        <taxon>Cyanophyceae</taxon>
        <taxon>Nostocales</taxon>
        <taxon>Nostocaceae</taxon>
        <taxon>Nostoc</taxon>
    </lineage>
</organism>
<accession>A0ABR8F6I6</accession>
<proteinExistence type="predicted"/>
<evidence type="ECO:0000313" key="2">
    <source>
        <dbReference type="Proteomes" id="UP000604661"/>
    </source>
</evidence>
<gene>
    <name evidence="1" type="ORF">H6G95_35655</name>
</gene>
<sequence length="233" mass="27259">MKDYNLSIYMDTERDFLFFNERIATKYNPFYEGEYLVIQSYPREHKLMVEHRTFDYKNAKSHCELENLAHDYTSFSLKIFHDDKLWEVNYKGEPQSISKQQNWRIAQEYLEAHYDPHTDAEMVVCQCSYPYFSSLTTHISNSGESMTSWQALTCLVRDLGRDIQTCPNCNASLVRADESEDDNFDFDFDDQVSRPIVCIGCANYHGVEYGDNVLVCGIHPNGWDSENCPDYHP</sequence>
<protein>
    <submittedName>
        <fullName evidence="1">Uncharacterized protein</fullName>
    </submittedName>
</protein>
<reference evidence="1 2" key="1">
    <citation type="journal article" date="2020" name="ISME J.">
        <title>Comparative genomics reveals insights into cyanobacterial evolution and habitat adaptation.</title>
        <authorList>
            <person name="Chen M.Y."/>
            <person name="Teng W.K."/>
            <person name="Zhao L."/>
            <person name="Hu C.X."/>
            <person name="Zhou Y.K."/>
            <person name="Han B.P."/>
            <person name="Song L.R."/>
            <person name="Shu W.S."/>
        </authorList>
    </citation>
    <scope>NUCLEOTIDE SEQUENCE [LARGE SCALE GENOMIC DNA]</scope>
    <source>
        <strain evidence="1 2">FACHB-391</strain>
    </source>
</reference>
<comment type="caution">
    <text evidence="1">The sequence shown here is derived from an EMBL/GenBank/DDBJ whole genome shotgun (WGS) entry which is preliminary data.</text>
</comment>
<keyword evidence="2" id="KW-1185">Reference proteome</keyword>
<dbReference type="EMBL" id="JACJTE010000112">
    <property type="protein sequence ID" value="MBD2565803.1"/>
    <property type="molecule type" value="Genomic_DNA"/>
</dbReference>
<name>A0ABR8F6I6_NOSLI</name>
<evidence type="ECO:0000313" key="1">
    <source>
        <dbReference type="EMBL" id="MBD2565803.1"/>
    </source>
</evidence>
<dbReference type="Proteomes" id="UP000604661">
    <property type="component" value="Unassembled WGS sequence"/>
</dbReference>